<dbReference type="AlphaFoldDB" id="K0RSY6"/>
<reference evidence="1 2" key="1">
    <citation type="journal article" date="2012" name="Genome Biol.">
        <title>Genome and low-iron response of an oceanic diatom adapted to chronic iron limitation.</title>
        <authorList>
            <person name="Lommer M."/>
            <person name="Specht M."/>
            <person name="Roy A.S."/>
            <person name="Kraemer L."/>
            <person name="Andreson R."/>
            <person name="Gutowska M.A."/>
            <person name="Wolf J."/>
            <person name="Bergner S.V."/>
            <person name="Schilhabel M.B."/>
            <person name="Klostermeier U.C."/>
            <person name="Beiko R.G."/>
            <person name="Rosenstiel P."/>
            <person name="Hippler M."/>
            <person name="Laroche J."/>
        </authorList>
    </citation>
    <scope>NUCLEOTIDE SEQUENCE [LARGE SCALE GENOMIC DNA]</scope>
    <source>
        <strain evidence="1 2">CCMP1005</strain>
    </source>
</reference>
<comment type="caution">
    <text evidence="1">The sequence shown here is derived from an EMBL/GenBank/DDBJ whole genome shotgun (WGS) entry which is preliminary data.</text>
</comment>
<feature type="non-terminal residue" evidence="1">
    <location>
        <position position="1"/>
    </location>
</feature>
<accession>K0RSY6</accession>
<sequence length="231" mass="25128">HRVVELALVLEERLYRGLAVGAVELVVRESVRGPRVVDDVEVRGAGRPGVGAAEARRGYVLAVRHCLLLGRVAYLPLYVWDGGGLRGFLPAGRYRYRARPDGVPMDLRRQLQTGGRLTFRFLLMPSSLPSQPTLSPHCRSAALPAERAGRIIRLQLGPTPDRCRWRDALVAVSPPSAMIMSRESSAVLGSGRSGLERFQCPLCFPARASSNTPPAKSALSSLSADAKLNLR</sequence>
<protein>
    <submittedName>
        <fullName evidence="1">Uncharacterized protein</fullName>
    </submittedName>
</protein>
<organism evidence="1 2">
    <name type="scientific">Thalassiosira oceanica</name>
    <name type="common">Marine diatom</name>
    <dbReference type="NCBI Taxonomy" id="159749"/>
    <lineage>
        <taxon>Eukaryota</taxon>
        <taxon>Sar</taxon>
        <taxon>Stramenopiles</taxon>
        <taxon>Ochrophyta</taxon>
        <taxon>Bacillariophyta</taxon>
        <taxon>Coscinodiscophyceae</taxon>
        <taxon>Thalassiosirophycidae</taxon>
        <taxon>Thalassiosirales</taxon>
        <taxon>Thalassiosiraceae</taxon>
        <taxon>Thalassiosira</taxon>
    </lineage>
</organism>
<name>K0RSY6_THAOC</name>
<proteinExistence type="predicted"/>
<keyword evidence="2" id="KW-1185">Reference proteome</keyword>
<dbReference type="EMBL" id="AGNL01044475">
    <property type="protein sequence ID" value="EJK49742.1"/>
    <property type="molecule type" value="Genomic_DNA"/>
</dbReference>
<dbReference type="Proteomes" id="UP000266841">
    <property type="component" value="Unassembled WGS sequence"/>
</dbReference>
<gene>
    <name evidence="1" type="ORF">THAOC_31347</name>
</gene>
<evidence type="ECO:0000313" key="2">
    <source>
        <dbReference type="Proteomes" id="UP000266841"/>
    </source>
</evidence>
<evidence type="ECO:0000313" key="1">
    <source>
        <dbReference type="EMBL" id="EJK49742.1"/>
    </source>
</evidence>